<feature type="domain" description="HTH rpiR-type" evidence="5">
    <location>
        <begin position="12"/>
        <end position="88"/>
    </location>
</feature>
<dbReference type="PANTHER" id="PTHR30514:SF18">
    <property type="entry name" value="RPIR-FAMILY TRANSCRIPTIONAL REGULATOR"/>
    <property type="match status" value="1"/>
</dbReference>
<dbReference type="GO" id="GO:0003677">
    <property type="term" value="F:DNA binding"/>
    <property type="evidence" value="ECO:0007669"/>
    <property type="project" value="UniProtKB-KW"/>
</dbReference>
<dbReference type="SUPFAM" id="SSF53697">
    <property type="entry name" value="SIS domain"/>
    <property type="match status" value="1"/>
</dbReference>
<dbReference type="PROSITE" id="PS51071">
    <property type="entry name" value="HTH_RPIR"/>
    <property type="match status" value="1"/>
</dbReference>
<dbReference type="InterPro" id="IPR046348">
    <property type="entry name" value="SIS_dom_sf"/>
</dbReference>
<reference evidence="8" key="1">
    <citation type="journal article" date="2020" name="MBio">
        <title>Horizontal gene transfer to a defensive symbiont with a reduced genome amongst a multipartite beetle microbiome.</title>
        <authorList>
            <person name="Waterworth S.C."/>
            <person name="Florez L.V."/>
            <person name="Rees E.R."/>
            <person name="Hertweck C."/>
            <person name="Kaltenpoth M."/>
            <person name="Kwan J.C."/>
        </authorList>
    </citation>
    <scope>NUCLEOTIDE SEQUENCE [LARGE SCALE GENOMIC DNA]</scope>
</reference>
<accession>A0A7V8FLC2</accession>
<dbReference type="InterPro" id="IPR035472">
    <property type="entry name" value="RpiR-like_SIS"/>
</dbReference>
<evidence type="ECO:0000256" key="2">
    <source>
        <dbReference type="ARBA" id="ARBA00023125"/>
    </source>
</evidence>
<feature type="domain" description="SIS" evidence="6">
    <location>
        <begin position="136"/>
        <end position="273"/>
    </location>
</feature>
<keyword evidence="2" id="KW-0238">DNA-binding</keyword>
<dbReference type="EMBL" id="WNDQ01000063">
    <property type="protein sequence ID" value="KAF1019154.1"/>
    <property type="molecule type" value="Genomic_DNA"/>
</dbReference>
<dbReference type="InterPro" id="IPR009057">
    <property type="entry name" value="Homeodomain-like_sf"/>
</dbReference>
<dbReference type="Proteomes" id="UP000461670">
    <property type="component" value="Unassembled WGS sequence"/>
</dbReference>
<dbReference type="InterPro" id="IPR000281">
    <property type="entry name" value="HTH_RpiR"/>
</dbReference>
<evidence type="ECO:0000256" key="3">
    <source>
        <dbReference type="ARBA" id="ARBA00023152"/>
    </source>
</evidence>
<dbReference type="GO" id="GO:0003700">
    <property type="term" value="F:DNA-binding transcription factor activity"/>
    <property type="evidence" value="ECO:0007669"/>
    <property type="project" value="InterPro"/>
</dbReference>
<dbReference type="GO" id="GO:0097367">
    <property type="term" value="F:carbohydrate derivative binding"/>
    <property type="evidence" value="ECO:0007669"/>
    <property type="project" value="InterPro"/>
</dbReference>
<dbReference type="InterPro" id="IPR001347">
    <property type="entry name" value="SIS_dom"/>
</dbReference>
<gene>
    <name evidence="7" type="ORF">GAK30_03297</name>
</gene>
<evidence type="ECO:0000313" key="7">
    <source>
        <dbReference type="EMBL" id="KAF1019154.1"/>
    </source>
</evidence>
<evidence type="ECO:0000313" key="8">
    <source>
        <dbReference type="Proteomes" id="UP000461670"/>
    </source>
</evidence>
<protein>
    <recommendedName>
        <fullName evidence="9">DNA-binding transcriptional regulator, MurR/RpiR family, contains HTH and SIS domains</fullName>
    </recommendedName>
</protein>
<dbReference type="Pfam" id="PF01380">
    <property type="entry name" value="SIS"/>
    <property type="match status" value="1"/>
</dbReference>
<keyword evidence="1" id="KW-0805">Transcription regulation</keyword>
<dbReference type="InterPro" id="IPR036388">
    <property type="entry name" value="WH-like_DNA-bd_sf"/>
</dbReference>
<dbReference type="PROSITE" id="PS51464">
    <property type="entry name" value="SIS"/>
    <property type="match status" value="1"/>
</dbReference>
<proteinExistence type="predicted"/>
<dbReference type="Pfam" id="PF01418">
    <property type="entry name" value="HTH_6"/>
    <property type="match status" value="1"/>
</dbReference>
<comment type="caution">
    <text evidence="7">The sequence shown here is derived from an EMBL/GenBank/DDBJ whole genome shotgun (WGS) entry which is preliminary data.</text>
</comment>
<dbReference type="Gene3D" id="3.40.50.10490">
    <property type="entry name" value="Glucose-6-phosphate isomerase like protein, domain 1"/>
    <property type="match status" value="1"/>
</dbReference>
<evidence type="ECO:0000259" key="5">
    <source>
        <dbReference type="PROSITE" id="PS51071"/>
    </source>
</evidence>
<evidence type="ECO:0000256" key="4">
    <source>
        <dbReference type="ARBA" id="ARBA00023163"/>
    </source>
</evidence>
<dbReference type="AlphaFoldDB" id="A0A7V8FLC2"/>
<dbReference type="SUPFAM" id="SSF46689">
    <property type="entry name" value="Homeodomain-like"/>
    <property type="match status" value="1"/>
</dbReference>
<evidence type="ECO:0000259" key="6">
    <source>
        <dbReference type="PROSITE" id="PS51464"/>
    </source>
</evidence>
<dbReference type="Gene3D" id="1.10.10.10">
    <property type="entry name" value="Winged helix-like DNA-binding domain superfamily/Winged helix DNA-binding domain"/>
    <property type="match status" value="1"/>
</dbReference>
<keyword evidence="4" id="KW-0804">Transcription</keyword>
<evidence type="ECO:0008006" key="9">
    <source>
        <dbReference type="Google" id="ProtNLM"/>
    </source>
</evidence>
<keyword evidence="3" id="KW-0324">Glycolysis</keyword>
<dbReference type="CDD" id="cd05013">
    <property type="entry name" value="SIS_RpiR"/>
    <property type="match status" value="1"/>
</dbReference>
<name>A0A7V8FLC2_9BURK</name>
<evidence type="ECO:0000256" key="1">
    <source>
        <dbReference type="ARBA" id="ARBA00023015"/>
    </source>
</evidence>
<organism evidence="7 8">
    <name type="scientific">Paracidovorax wautersii</name>
    <dbReference type="NCBI Taxonomy" id="1177982"/>
    <lineage>
        <taxon>Bacteria</taxon>
        <taxon>Pseudomonadati</taxon>
        <taxon>Pseudomonadota</taxon>
        <taxon>Betaproteobacteria</taxon>
        <taxon>Burkholderiales</taxon>
        <taxon>Comamonadaceae</taxon>
        <taxon>Paracidovorax</taxon>
    </lineage>
</organism>
<dbReference type="InterPro" id="IPR047640">
    <property type="entry name" value="RpiR-like"/>
</dbReference>
<dbReference type="PANTHER" id="PTHR30514">
    <property type="entry name" value="GLUCOKINASE"/>
    <property type="match status" value="1"/>
</dbReference>
<sequence length="298" mass="31972">MTDRLQTHHAALGLLARLAAHTAALTGSERLLADLLAREHPQALLESATALAVRAGTSASTVVRLFAKLGYGSYAEAQREARAETTSLLATAGQRARPTLGAGRDLRQCVEDAWQHDTHNLAATRDAIDWQVFEAAVALLADERRRLWVFAQKNSTPVAAWLALQLNMCRPQVQQLGAAFTPTDQLLWVQPGDVLLAFSVRRYSAGPVHAARQFRAAGGQVIALTDSPAAPVVAHADHSLYVHTANASPFDSYTAAFFLGNALVSSVAQRRSAAVEQALARRDALWAEVEGDPAEGLC</sequence>
<dbReference type="GO" id="GO:0006096">
    <property type="term" value="P:glycolytic process"/>
    <property type="evidence" value="ECO:0007669"/>
    <property type="project" value="UniProtKB-KW"/>
</dbReference>